<evidence type="ECO:0000259" key="2">
    <source>
        <dbReference type="SMART" id="SM00703"/>
    </source>
</evidence>
<evidence type="ECO:0000256" key="1">
    <source>
        <dbReference type="SAM" id="Phobius"/>
    </source>
</evidence>
<feature type="transmembrane region" description="Helical" evidence="1">
    <location>
        <begin position="1265"/>
        <end position="1285"/>
    </location>
</feature>
<reference evidence="3" key="1">
    <citation type="submission" date="2021-06" db="EMBL/GenBank/DDBJ databases">
        <authorList>
            <person name="Hodson N. C."/>
            <person name="Mongue J. A."/>
            <person name="Jaron S. K."/>
        </authorList>
    </citation>
    <scope>NUCLEOTIDE SEQUENCE</scope>
</reference>
<evidence type="ECO:0000313" key="3">
    <source>
        <dbReference type="EMBL" id="CAG7722834.1"/>
    </source>
</evidence>
<feature type="transmembrane region" description="Helical" evidence="1">
    <location>
        <begin position="710"/>
        <end position="728"/>
    </location>
</feature>
<feature type="transmembrane region" description="Helical" evidence="1">
    <location>
        <begin position="382"/>
        <end position="405"/>
    </location>
</feature>
<protein>
    <recommendedName>
        <fullName evidence="2">Nose resistant-to-fluoxetine protein N-terminal domain-containing protein</fullName>
    </recommendedName>
</protein>
<feature type="transmembrane region" description="Helical" evidence="1">
    <location>
        <begin position="1124"/>
        <end position="1144"/>
    </location>
</feature>
<organism evidence="3 4">
    <name type="scientific">Allacma fusca</name>
    <dbReference type="NCBI Taxonomy" id="39272"/>
    <lineage>
        <taxon>Eukaryota</taxon>
        <taxon>Metazoa</taxon>
        <taxon>Ecdysozoa</taxon>
        <taxon>Arthropoda</taxon>
        <taxon>Hexapoda</taxon>
        <taxon>Collembola</taxon>
        <taxon>Symphypleona</taxon>
        <taxon>Sminthuridae</taxon>
        <taxon>Allacma</taxon>
    </lineage>
</organism>
<feature type="transmembrane region" description="Helical" evidence="1">
    <location>
        <begin position="1411"/>
        <end position="1432"/>
    </location>
</feature>
<dbReference type="OrthoDB" id="118951at2759"/>
<keyword evidence="4" id="KW-1185">Reference proteome</keyword>
<feature type="transmembrane region" description="Helical" evidence="1">
    <location>
        <begin position="1373"/>
        <end position="1391"/>
    </location>
</feature>
<feature type="transmembrane region" description="Helical" evidence="1">
    <location>
        <begin position="977"/>
        <end position="996"/>
    </location>
</feature>
<dbReference type="EMBL" id="CAJVCH010092815">
    <property type="protein sequence ID" value="CAG7722834.1"/>
    <property type="molecule type" value="Genomic_DNA"/>
</dbReference>
<feature type="domain" description="Nose resistant-to-fluoxetine protein N-terminal" evidence="2">
    <location>
        <begin position="795"/>
        <end position="959"/>
    </location>
</feature>
<dbReference type="Pfam" id="PF01757">
    <property type="entry name" value="Acyl_transf_3"/>
    <property type="match status" value="2"/>
</dbReference>
<comment type="caution">
    <text evidence="3">The sequence shown here is derived from an EMBL/GenBank/DDBJ whole genome shotgun (WGS) entry which is preliminary data.</text>
</comment>
<dbReference type="PANTHER" id="PTHR11161:SF0">
    <property type="entry name" value="O-ACYLTRANSFERASE LIKE PROTEIN"/>
    <property type="match status" value="1"/>
</dbReference>
<feature type="transmembrane region" description="Helical" evidence="1">
    <location>
        <begin position="593"/>
        <end position="616"/>
    </location>
</feature>
<dbReference type="SMART" id="SM00703">
    <property type="entry name" value="NRF"/>
    <property type="match status" value="2"/>
</dbReference>
<accession>A0A8J2JN54</accession>
<feature type="domain" description="Nose resistant-to-fluoxetine protein N-terminal" evidence="2">
    <location>
        <begin position="99"/>
        <end position="260"/>
    </location>
</feature>
<feature type="transmembrane region" description="Helical" evidence="1">
    <location>
        <begin position="425"/>
        <end position="446"/>
    </location>
</feature>
<feature type="transmembrane region" description="Helical" evidence="1">
    <location>
        <begin position="1191"/>
        <end position="1211"/>
    </location>
</feature>
<feature type="transmembrane region" description="Helical" evidence="1">
    <location>
        <begin position="1081"/>
        <end position="1104"/>
    </location>
</feature>
<keyword evidence="1" id="KW-0472">Membrane</keyword>
<dbReference type="PANTHER" id="PTHR11161">
    <property type="entry name" value="O-ACYLTRANSFERASE"/>
    <property type="match status" value="1"/>
</dbReference>
<keyword evidence="1" id="KW-0812">Transmembrane</keyword>
<feature type="transmembrane region" description="Helical" evidence="1">
    <location>
        <begin position="636"/>
        <end position="657"/>
    </location>
</feature>
<feature type="transmembrane region" description="Helical" evidence="1">
    <location>
        <begin position="485"/>
        <end position="507"/>
    </location>
</feature>
<dbReference type="Proteomes" id="UP000708208">
    <property type="component" value="Unassembled WGS sequence"/>
</dbReference>
<evidence type="ECO:0000313" key="4">
    <source>
        <dbReference type="Proteomes" id="UP000708208"/>
    </source>
</evidence>
<dbReference type="InterPro" id="IPR006621">
    <property type="entry name" value="Nose-resist-to-fluoxetine_N"/>
</dbReference>
<feature type="transmembrane region" description="Helical" evidence="1">
    <location>
        <begin position="278"/>
        <end position="297"/>
    </location>
</feature>
<sequence length="1476" mass="168058">MLSLLASKTLFTIVTWATIILPIVLSQDFPLHKNGRAFEEFAKQYPHLQHLNIDILKRDLSPHPNFIPEPSKGTIFSDLLRYRKTSQSSTYDSLFENVTANCANHLKYTVESLQKLPIDTWILQMLDAWGKVNSGILSGHVVSEGDLKECLQIRGKIGSENEPENIEDVKGKYCVTYLFPGPNFPLLGSGESERATLQNLEPGLRQSVSLELLLQYIFQPVAPSMLPVLGTCFPDSCSTEDVQQFLVSYHKEVSRDFVSQMVQVCYTDEKPPLQAGDWVMIIILGAIALVCIIGTVVDVYGKENLKKGTGMKVILTFSFYTNTKGLLNTKVGADNFTCLNGIRFLTSAWILLDHCFSSSSQTLKWNLVDIRMVYKDWSIYPLLNGTLSVDTFFLMSGFLVAYNLLKVLDKTKGRFNYLLFVIHRYLRLTPVLAIVIGITATIWPYFNVGYYWYEIDGLKEECRTYWWRSLLYINNLYKNYECYNAAWYLNVDMQCFLVSPLLIIPLWKWKKIGLSLLLALSVIGLGARVFNQAYFHQTPTSIPSIPQQDLGYWADFYNKPWVRFDVYVVGIALGYAFYLKTKQPAIFRNISKIIILIGWTLSTIFALGSVYGVMYYSYPEHIEETLHSAHSAAYAGLHRFVWALSISWIIFACVNGYGGFVNKILSLKIFIPLGRLTYTFYLVQFLVLYTHFSMKLHPVHFSRYFLVTEYLGLLLLNIFASYFLYMTIEVPFMLLAKMFLPTNIQPKKPKEKEDLSTIPNIFPRGGLFSGATFKDLFRYRNLPGISNLELFENLTENCAEQLQYVVEAVEELPKIPETWILQMLDSWGKFPSGILSGHTASVGDLKECLQIRGEYRPVGKPNYVSEVKGKYCTTYLFPGPKLVELIGSGKSGVASVQNLDPGLRESASLELLLQYLFEATLPPMLPNLGTCFPASCSTEDLQNLFVSFHKHVSQDWVSQSVEVCYTDEKPPLNAGDWVMIFILAGIALLCIVGTAVDVYGKKEIRKGAGMKIILAFSFYTNTRNWLSTKVGSDNFTCLNGIRFLTSAWILLGHTFSASSQTLNWNNVDIKHIYKDWSAYPILNASLSVDTFFLMSGFLVAYNLLKMLDKTKGKFNYFLFAVHRYLRLTPVVAILVGILATILPYSGDGIFWYEMDKHKELCQTYWWRNLLYISNLFQGHVGEVGWCFYLTWYLDVDMQLFLLSPLIIIPLWRWRKIGIALLISLSTVSLATRTFVTAYFHQTPTNILTIPGKKLEYWADLYTKPWVRSDVYTAGLALGYLFYLKGKHPAMFRNISKIVIGVCWTFSTIFALAIIYVVMYYSDPKNLDQTLNSAHAAAYGGLHRFAWALCISWIIFACVNGYGGWVNKILSLKIFIPLGRLSFSIYLVQFHTLNTYYTMKLHPTHFSSYSVVIEYLGILMVTGFAAYLLLMCVEVPFMHLAKMILPTNAPPPKLKKDKNDEIIEDINGNNINKNSGV</sequence>
<name>A0A8J2JN54_9HEXA</name>
<proteinExistence type="predicted"/>
<dbReference type="GO" id="GO:0016747">
    <property type="term" value="F:acyltransferase activity, transferring groups other than amino-acyl groups"/>
    <property type="evidence" value="ECO:0007669"/>
    <property type="project" value="InterPro"/>
</dbReference>
<feature type="transmembrane region" description="Helical" evidence="1">
    <location>
        <begin position="561"/>
        <end position="581"/>
    </location>
</feature>
<feature type="transmembrane region" description="Helical" evidence="1">
    <location>
        <begin position="1340"/>
        <end position="1361"/>
    </location>
</feature>
<dbReference type="Pfam" id="PF20146">
    <property type="entry name" value="NRF"/>
    <property type="match status" value="2"/>
</dbReference>
<feature type="transmembrane region" description="Helical" evidence="1">
    <location>
        <begin position="1297"/>
        <end position="1320"/>
    </location>
</feature>
<feature type="transmembrane region" description="Helical" evidence="1">
    <location>
        <begin position="1218"/>
        <end position="1239"/>
    </location>
</feature>
<feature type="transmembrane region" description="Helical" evidence="1">
    <location>
        <begin position="669"/>
        <end position="690"/>
    </location>
</feature>
<feature type="transmembrane region" description="Helical" evidence="1">
    <location>
        <begin position="514"/>
        <end position="535"/>
    </location>
</feature>
<dbReference type="InterPro" id="IPR052728">
    <property type="entry name" value="O2_lipid_transport_reg"/>
</dbReference>
<dbReference type="InterPro" id="IPR002656">
    <property type="entry name" value="Acyl_transf_3_dom"/>
</dbReference>
<gene>
    <name evidence="3" type="ORF">AFUS01_LOCUS11945</name>
</gene>
<keyword evidence="1" id="KW-1133">Transmembrane helix</keyword>